<dbReference type="Pfam" id="PF13560">
    <property type="entry name" value="HTH_31"/>
    <property type="match status" value="1"/>
</dbReference>
<dbReference type="EMBL" id="CP045810">
    <property type="protein sequence ID" value="QHN39303.1"/>
    <property type="molecule type" value="Genomic_DNA"/>
</dbReference>
<gene>
    <name evidence="1" type="ORF">GII30_09120</name>
</gene>
<dbReference type="SMART" id="SM00530">
    <property type="entry name" value="HTH_XRE"/>
    <property type="match status" value="1"/>
</dbReference>
<proteinExistence type="predicted"/>
<reference evidence="1" key="1">
    <citation type="journal article" date="2021" name="Nat. Microbiol.">
        <title>Cocultivation of an ultrasmall environmental parasitic bacterium with lytic ability against bacteria associated with wastewater foams.</title>
        <authorList>
            <person name="Batinovic S."/>
            <person name="Rose J.J.A."/>
            <person name="Ratcliffe J."/>
            <person name="Seviour R.J."/>
            <person name="Petrovski S."/>
        </authorList>
    </citation>
    <scope>NUCLEOTIDE SEQUENCE</scope>
    <source>
        <strain evidence="1">CON44</strain>
    </source>
</reference>
<accession>A0A857MAA2</accession>
<dbReference type="PROSITE" id="PS50943">
    <property type="entry name" value="HTH_CROC1"/>
    <property type="match status" value="1"/>
</dbReference>
<dbReference type="InterPro" id="IPR010982">
    <property type="entry name" value="Lambda_DNA-bd_dom_sf"/>
</dbReference>
<name>A0A857MAA2_9ACTN</name>
<sequence>MTNPFDGEALIDIGRFIQAQREIAQVSVRTLARAADVSDSYVSQLEKGKNVASALPSAQVLTDLAKGLNLAPEALIRMATWLPNAITGDDKDAVINAIAKDKRLKESQRQALTQLYKSMVEEG</sequence>
<dbReference type="InterPro" id="IPR001387">
    <property type="entry name" value="Cro/C1-type_HTH"/>
</dbReference>
<dbReference type="RefSeq" id="WP_005184892.1">
    <property type="nucleotide sequence ID" value="NZ_CP045804.1"/>
</dbReference>
<dbReference type="SUPFAM" id="SSF47413">
    <property type="entry name" value="lambda repressor-like DNA-binding domains"/>
    <property type="match status" value="1"/>
</dbReference>
<protein>
    <submittedName>
        <fullName evidence="1">Helix-turn-helix domain-containing protein</fullName>
    </submittedName>
</protein>
<dbReference type="AlphaFoldDB" id="A0A857MAA2"/>
<evidence type="ECO:0000313" key="1">
    <source>
        <dbReference type="EMBL" id="QHN39303.1"/>
    </source>
</evidence>
<dbReference type="GO" id="GO:0003677">
    <property type="term" value="F:DNA binding"/>
    <property type="evidence" value="ECO:0007669"/>
    <property type="project" value="InterPro"/>
</dbReference>
<dbReference type="Gene3D" id="1.10.260.40">
    <property type="entry name" value="lambda repressor-like DNA-binding domains"/>
    <property type="match status" value="1"/>
</dbReference>
<organism evidence="1">
    <name type="scientific">Gordonia amarae</name>
    <dbReference type="NCBI Taxonomy" id="36821"/>
    <lineage>
        <taxon>Bacteria</taxon>
        <taxon>Bacillati</taxon>
        <taxon>Actinomycetota</taxon>
        <taxon>Actinomycetes</taxon>
        <taxon>Mycobacteriales</taxon>
        <taxon>Gordoniaceae</taxon>
        <taxon>Gordonia</taxon>
    </lineage>
</organism>
<dbReference type="CDD" id="cd00093">
    <property type="entry name" value="HTH_XRE"/>
    <property type="match status" value="1"/>
</dbReference>